<dbReference type="OMA" id="HALNMEV"/>
<sequence length="174" mass="19417">MDSDHLPNSLFPAGDHSANIIELNKKRKLPCYELENSDSPLLKHRNCDRYGSSDHPQIITNHNSMEAELIDGGIDNSLEIESENDSISFIGVSDNKITSEVDIKVENPSMSSSQDKLCAENQFEDETIEEIYSNDVAPFLLASGKCSIEQDARLGTSKPTIDQEFEQYFSALML</sequence>
<evidence type="ECO:0000313" key="1">
    <source>
        <dbReference type="EMBL" id="ONK67737.1"/>
    </source>
</evidence>
<dbReference type="PANTHER" id="PTHR37723:SF1">
    <property type="entry name" value="PROTEIN FAR-RED-ELONGATED HYPOCOTYL 1-LIKE"/>
    <property type="match status" value="1"/>
</dbReference>
<protein>
    <submittedName>
        <fullName evidence="1">Uncharacterized protein</fullName>
    </submittedName>
</protein>
<reference evidence="2" key="1">
    <citation type="journal article" date="2017" name="Nat. Commun.">
        <title>The asparagus genome sheds light on the origin and evolution of a young Y chromosome.</title>
        <authorList>
            <person name="Harkess A."/>
            <person name="Zhou J."/>
            <person name="Xu C."/>
            <person name="Bowers J.E."/>
            <person name="Van der Hulst R."/>
            <person name="Ayyampalayam S."/>
            <person name="Mercati F."/>
            <person name="Riccardi P."/>
            <person name="McKain M.R."/>
            <person name="Kakrana A."/>
            <person name="Tang H."/>
            <person name="Ray J."/>
            <person name="Groenendijk J."/>
            <person name="Arikit S."/>
            <person name="Mathioni S.M."/>
            <person name="Nakano M."/>
            <person name="Shan H."/>
            <person name="Telgmann-Rauber A."/>
            <person name="Kanno A."/>
            <person name="Yue Z."/>
            <person name="Chen H."/>
            <person name="Li W."/>
            <person name="Chen Y."/>
            <person name="Xu X."/>
            <person name="Zhang Y."/>
            <person name="Luo S."/>
            <person name="Chen H."/>
            <person name="Gao J."/>
            <person name="Mao Z."/>
            <person name="Pires J.C."/>
            <person name="Luo M."/>
            <person name="Kudrna D."/>
            <person name="Wing R.A."/>
            <person name="Meyers B.C."/>
            <person name="Yi K."/>
            <person name="Kong H."/>
            <person name="Lavrijsen P."/>
            <person name="Sunseri F."/>
            <person name="Falavigna A."/>
            <person name="Ye Y."/>
            <person name="Leebens-Mack J.H."/>
            <person name="Chen G."/>
        </authorList>
    </citation>
    <scope>NUCLEOTIDE SEQUENCE [LARGE SCALE GENOMIC DNA]</scope>
    <source>
        <strain evidence="2">cv. DH0086</strain>
    </source>
</reference>
<dbReference type="AlphaFoldDB" id="A0A5P1ERI2"/>
<name>A0A5P1ERI2_ASPOF</name>
<organism evidence="1 2">
    <name type="scientific">Asparagus officinalis</name>
    <name type="common">Garden asparagus</name>
    <dbReference type="NCBI Taxonomy" id="4686"/>
    <lineage>
        <taxon>Eukaryota</taxon>
        <taxon>Viridiplantae</taxon>
        <taxon>Streptophyta</taxon>
        <taxon>Embryophyta</taxon>
        <taxon>Tracheophyta</taxon>
        <taxon>Spermatophyta</taxon>
        <taxon>Magnoliopsida</taxon>
        <taxon>Liliopsida</taxon>
        <taxon>Asparagales</taxon>
        <taxon>Asparagaceae</taxon>
        <taxon>Asparagoideae</taxon>
        <taxon>Asparagus</taxon>
    </lineage>
</organism>
<gene>
    <name evidence="1" type="ORF">A4U43_C05F3220</name>
</gene>
<dbReference type="Gramene" id="ONK67737">
    <property type="protein sequence ID" value="ONK67737"/>
    <property type="gene ID" value="A4U43_C05F3220"/>
</dbReference>
<dbReference type="EMBL" id="CM007385">
    <property type="protein sequence ID" value="ONK67737.1"/>
    <property type="molecule type" value="Genomic_DNA"/>
</dbReference>
<dbReference type="Proteomes" id="UP000243459">
    <property type="component" value="Chromosome 5"/>
</dbReference>
<dbReference type="GO" id="GO:0005737">
    <property type="term" value="C:cytoplasm"/>
    <property type="evidence" value="ECO:0007669"/>
    <property type="project" value="TreeGrafter"/>
</dbReference>
<proteinExistence type="predicted"/>
<dbReference type="InterPro" id="IPR037766">
    <property type="entry name" value="FHY1"/>
</dbReference>
<dbReference type="GO" id="GO:0016607">
    <property type="term" value="C:nuclear speck"/>
    <property type="evidence" value="ECO:0007669"/>
    <property type="project" value="TreeGrafter"/>
</dbReference>
<evidence type="ECO:0000313" key="2">
    <source>
        <dbReference type="Proteomes" id="UP000243459"/>
    </source>
</evidence>
<keyword evidence="2" id="KW-1185">Reference proteome</keyword>
<dbReference type="GO" id="GO:0051457">
    <property type="term" value="P:maintenance of protein location in nucleus"/>
    <property type="evidence" value="ECO:0007669"/>
    <property type="project" value="TreeGrafter"/>
</dbReference>
<accession>A0A5P1ERI2</accession>
<dbReference type="GO" id="GO:0061608">
    <property type="term" value="F:nuclear import signal receptor activity"/>
    <property type="evidence" value="ECO:0007669"/>
    <property type="project" value="TreeGrafter"/>
</dbReference>
<dbReference type="GO" id="GO:0009639">
    <property type="term" value="P:response to red or far red light"/>
    <property type="evidence" value="ECO:0007669"/>
    <property type="project" value="InterPro"/>
</dbReference>
<dbReference type="OrthoDB" id="1930763at2759"/>
<dbReference type="PANTHER" id="PTHR37723">
    <property type="entry name" value="PROTEIN FAR-RED ELONGATED HYPOCOTYL 1"/>
    <property type="match status" value="1"/>
</dbReference>